<evidence type="ECO:0000313" key="1">
    <source>
        <dbReference type="EMBL" id="OMF57845.1"/>
    </source>
</evidence>
<organism evidence="1 2">
    <name type="scientific">Paenibacillus rhizosphaerae</name>
    <dbReference type="NCBI Taxonomy" id="297318"/>
    <lineage>
        <taxon>Bacteria</taxon>
        <taxon>Bacillati</taxon>
        <taxon>Bacillota</taxon>
        <taxon>Bacilli</taxon>
        <taxon>Bacillales</taxon>
        <taxon>Paenibacillaceae</taxon>
        <taxon>Paenibacillus</taxon>
    </lineage>
</organism>
<dbReference type="RefSeq" id="WP_076166414.1">
    <property type="nucleotide sequence ID" value="NZ_MRTP01000001.1"/>
</dbReference>
<proteinExistence type="predicted"/>
<dbReference type="InterPro" id="IPR008964">
    <property type="entry name" value="Invasin/intimin_cell_adhesion"/>
</dbReference>
<accession>A0A1R1F177</accession>
<dbReference type="STRING" id="297318.BK138_04480"/>
<dbReference type="EMBL" id="MRTP01000001">
    <property type="protein sequence ID" value="OMF57845.1"/>
    <property type="molecule type" value="Genomic_DNA"/>
</dbReference>
<name>A0A1R1F177_9BACL</name>
<sequence>MPNYYAELDGDGKVFAVSELAGVVDSPLMIPITFEQYQDRRLLFTRFVEGKFQGAFARIEADKSSIAATGEDTLSAQIIITDWEGNVQDQYNEVIQVELNGVLQSVKTEKGVAHITVTSDEPGAFVLKTHGLDRNAELKVVVADAG</sequence>
<dbReference type="SUPFAM" id="SSF49373">
    <property type="entry name" value="Invasin/intimin cell-adhesion fragments"/>
    <property type="match status" value="1"/>
</dbReference>
<dbReference type="Proteomes" id="UP000187172">
    <property type="component" value="Unassembled WGS sequence"/>
</dbReference>
<evidence type="ECO:0008006" key="3">
    <source>
        <dbReference type="Google" id="ProtNLM"/>
    </source>
</evidence>
<dbReference type="Gene3D" id="2.60.40.10">
    <property type="entry name" value="Immunoglobulins"/>
    <property type="match status" value="1"/>
</dbReference>
<reference evidence="1 2" key="1">
    <citation type="submission" date="2016-11" db="EMBL/GenBank/DDBJ databases">
        <title>Paenibacillus species isolates.</title>
        <authorList>
            <person name="Beno S.M."/>
        </authorList>
    </citation>
    <scope>NUCLEOTIDE SEQUENCE [LARGE SCALE GENOMIC DNA]</scope>
    <source>
        <strain evidence="1 2">FSL R5-0378</strain>
    </source>
</reference>
<gene>
    <name evidence="1" type="ORF">BK138_04480</name>
</gene>
<comment type="caution">
    <text evidence="1">The sequence shown here is derived from an EMBL/GenBank/DDBJ whole genome shotgun (WGS) entry which is preliminary data.</text>
</comment>
<dbReference type="AlphaFoldDB" id="A0A1R1F177"/>
<protein>
    <recommendedName>
        <fullName evidence="3">Big-1 domain-containing protein</fullName>
    </recommendedName>
</protein>
<evidence type="ECO:0000313" key="2">
    <source>
        <dbReference type="Proteomes" id="UP000187172"/>
    </source>
</evidence>
<keyword evidence="2" id="KW-1185">Reference proteome</keyword>
<dbReference type="InterPro" id="IPR013783">
    <property type="entry name" value="Ig-like_fold"/>
</dbReference>